<dbReference type="NCBIfam" id="TIGR02385">
    <property type="entry name" value="RelE_StbE"/>
    <property type="match status" value="1"/>
</dbReference>
<dbReference type="AlphaFoldDB" id="A0A1N6MWS6"/>
<evidence type="ECO:0000313" key="4">
    <source>
        <dbReference type="Proteomes" id="UP000196435"/>
    </source>
</evidence>
<evidence type="ECO:0000256" key="1">
    <source>
        <dbReference type="ARBA" id="ARBA00022649"/>
    </source>
</evidence>
<reference evidence="4" key="1">
    <citation type="submission" date="2016-12" db="EMBL/GenBank/DDBJ databases">
        <authorList>
            <person name="Gaudriault S."/>
        </authorList>
    </citation>
    <scope>NUCLEOTIDE SEQUENCE [LARGE SCALE GENOMIC DNA]</scope>
    <source>
        <strain evidence="4">HGB1681 (deposited as PTA-6826 in the American Type Culture Collection)</strain>
    </source>
</reference>
<proteinExistence type="predicted"/>
<dbReference type="InterPro" id="IPR007712">
    <property type="entry name" value="RelE/ParE_toxin"/>
</dbReference>
<dbReference type="EMBL" id="NIBU01000099">
    <property type="protein sequence ID" value="PHM28136.1"/>
    <property type="molecule type" value="Genomic_DNA"/>
</dbReference>
<evidence type="ECO:0000313" key="3">
    <source>
        <dbReference type="EMBL" id="SIP73343.1"/>
    </source>
</evidence>
<keyword evidence="1" id="KW-1277">Toxin-antitoxin system</keyword>
<reference evidence="3" key="2">
    <citation type="submission" date="2016-12" db="EMBL/GenBank/DDBJ databases">
        <authorList>
            <person name="Song W.-J."/>
            <person name="Kurnit D.M."/>
        </authorList>
    </citation>
    <scope>NUCLEOTIDE SEQUENCE [LARGE SCALE GENOMIC DNA]</scope>
    <source>
        <strain evidence="3">HGB1681</strain>
    </source>
</reference>
<dbReference type="Proteomes" id="UP000224871">
    <property type="component" value="Unassembled WGS sequence"/>
</dbReference>
<evidence type="ECO:0000313" key="2">
    <source>
        <dbReference type="EMBL" id="PHM28136.1"/>
    </source>
</evidence>
<dbReference type="RefSeq" id="WP_086956828.1">
    <property type="nucleotide sequence ID" value="NZ_CAWNQC010000302.1"/>
</dbReference>
<name>A0A1N6MWS6_9GAMM</name>
<organism evidence="3 4">
    <name type="scientific">Xenorhabdus innexi</name>
    <dbReference type="NCBI Taxonomy" id="290109"/>
    <lineage>
        <taxon>Bacteria</taxon>
        <taxon>Pseudomonadati</taxon>
        <taxon>Pseudomonadota</taxon>
        <taxon>Gammaproteobacteria</taxon>
        <taxon>Enterobacterales</taxon>
        <taxon>Morganellaceae</taxon>
        <taxon>Xenorhabdus</taxon>
    </lineage>
</organism>
<dbReference type="OrthoDB" id="6444885at2"/>
<accession>A0A1N6MWS6</accession>
<reference evidence="2 5" key="3">
    <citation type="journal article" date="2017" name="Nat. Microbiol.">
        <title>Natural product diversity associated with the nematode symbionts Photorhabdus and Xenorhabdus.</title>
        <authorList>
            <person name="Tobias N.J."/>
            <person name="Wolff H."/>
            <person name="Djahanschiri B."/>
            <person name="Grundmann F."/>
            <person name="Kronenwerth M."/>
            <person name="Shi Y.M."/>
            <person name="Simonyi S."/>
            <person name="Grun P."/>
            <person name="Shapiro-Ilan D."/>
            <person name="Pidot S.J."/>
            <person name="Stinear T.P."/>
            <person name="Ebersberger I."/>
            <person name="Bode H.B."/>
        </authorList>
    </citation>
    <scope>NUCLEOTIDE SEQUENCE [LARGE SCALE GENOMIC DNA]</scope>
    <source>
        <strain evidence="2 5">DSM 16336</strain>
    </source>
</reference>
<dbReference type="EMBL" id="FTLG01000092">
    <property type="protein sequence ID" value="SIP73343.1"/>
    <property type="molecule type" value="Genomic_DNA"/>
</dbReference>
<keyword evidence="5" id="KW-1185">Reference proteome</keyword>
<protein>
    <submittedName>
        <fullName evidence="3">Plasmid stabilization system protein</fullName>
    </submittedName>
    <submittedName>
        <fullName evidence="2">Translation repressor RelE</fullName>
    </submittedName>
</protein>
<sequence>MAEIVWEEDALDDRESIFEYLYEFNPVAAEKTDSIFDKQCELLESQPFLGVVKKGWKGYCLILADISFNIYYDTDGRIIRIMRILHQKQRFPR</sequence>
<dbReference type="Gene3D" id="3.30.2310.20">
    <property type="entry name" value="RelE-like"/>
    <property type="match status" value="1"/>
</dbReference>
<dbReference type="Pfam" id="PF05016">
    <property type="entry name" value="ParE_toxin"/>
    <property type="match status" value="1"/>
</dbReference>
<gene>
    <name evidence="2" type="ORF">Xinn_03871</name>
    <name evidence="3" type="ORF">XIS1_1810006</name>
</gene>
<evidence type="ECO:0000313" key="5">
    <source>
        <dbReference type="Proteomes" id="UP000224871"/>
    </source>
</evidence>
<dbReference type="InterPro" id="IPR035093">
    <property type="entry name" value="RelE/ParE_toxin_dom_sf"/>
</dbReference>
<dbReference type="Proteomes" id="UP000196435">
    <property type="component" value="Unassembled WGS sequence"/>
</dbReference>